<evidence type="ECO:0000313" key="2">
    <source>
        <dbReference type="EMBL" id="VFK43179.1"/>
    </source>
</evidence>
<organism evidence="1">
    <name type="scientific">Candidatus Kentrum sp. SD</name>
    <dbReference type="NCBI Taxonomy" id="2126332"/>
    <lineage>
        <taxon>Bacteria</taxon>
        <taxon>Pseudomonadati</taxon>
        <taxon>Pseudomonadota</taxon>
        <taxon>Gammaproteobacteria</taxon>
        <taxon>Candidatus Kentrum</taxon>
    </lineage>
</organism>
<name>A0A450YBG7_9GAMM</name>
<dbReference type="EMBL" id="CAADFU010000023">
    <property type="protein sequence ID" value="VFK43179.1"/>
    <property type="molecule type" value="Genomic_DNA"/>
</dbReference>
<protein>
    <submittedName>
        <fullName evidence="1">Uncharacterized protein</fullName>
    </submittedName>
</protein>
<gene>
    <name evidence="2" type="ORF">BECKSD772E_GA0070983_10236</name>
    <name evidence="1" type="ORF">BECKSD772F_GA0070984_10306</name>
</gene>
<dbReference type="EMBL" id="CAADFR010000030">
    <property type="protein sequence ID" value="VFK38891.1"/>
    <property type="molecule type" value="Genomic_DNA"/>
</dbReference>
<accession>A0A450YBG7</accession>
<dbReference type="AlphaFoldDB" id="A0A450YBG7"/>
<reference evidence="1" key="1">
    <citation type="submission" date="2019-02" db="EMBL/GenBank/DDBJ databases">
        <authorList>
            <person name="Gruber-Vodicka R. H."/>
            <person name="Seah K. B. B."/>
        </authorList>
    </citation>
    <scope>NUCLEOTIDE SEQUENCE</scope>
    <source>
        <strain evidence="2">BECK_S1320</strain>
        <strain evidence="1">BECK_S1321</strain>
    </source>
</reference>
<proteinExistence type="predicted"/>
<sequence length="121" mass="13402">MMNDPIVEEMRKNGQAFAACYNHDLEAIYSALKEKEKTLGRKVVYRDPHHLPPERAQGIDGIRIKRKVGQGTNLNMEFGNAGPFGFMLGFACAAYPKQTFGCLPAGEWETAQSTITNQGLP</sequence>
<evidence type="ECO:0000313" key="1">
    <source>
        <dbReference type="EMBL" id="VFK38891.1"/>
    </source>
</evidence>